<evidence type="ECO:0000313" key="2">
    <source>
        <dbReference type="Proteomes" id="UP000002030"/>
    </source>
</evidence>
<dbReference type="InterPro" id="IPR005906">
    <property type="entry name" value="LysW"/>
</dbReference>
<dbReference type="PANTHER" id="PTHR40393:SF1">
    <property type="entry name" value="LYSINE BIOSYNTHESIS PROTEIN-RELATED"/>
    <property type="match status" value="1"/>
</dbReference>
<dbReference type="EnsemblBacteria" id="ACZ18679">
    <property type="protein sequence ID" value="ACZ18679"/>
    <property type="gene ID" value="Taci_0443"/>
</dbReference>
<proteinExistence type="predicted"/>
<sequence length="55" mass="5723">MSGVCVVCEGSVSVPEGCCVGEILVCPDCGVELEVLSLEPLELGEAPEVQEDWGE</sequence>
<dbReference type="EMBL" id="CP001818">
    <property type="protein sequence ID" value="ACZ18679.1"/>
    <property type="molecule type" value="Genomic_DNA"/>
</dbReference>
<evidence type="ECO:0000313" key="1">
    <source>
        <dbReference type="EMBL" id="ACZ18679.1"/>
    </source>
</evidence>
<dbReference type="Pfam" id="PF21344">
    <property type="entry name" value="Zn_ribbon_LysW"/>
    <property type="match status" value="1"/>
</dbReference>
<dbReference type="PANTHER" id="PTHR40393">
    <property type="entry name" value="LYSINE BIOSYNTHESIS PROTEIN-RELATED-RELATED"/>
    <property type="match status" value="1"/>
</dbReference>
<reference evidence="1 2" key="1">
    <citation type="journal article" date="2009" name="Stand. Genomic Sci.">
        <title>Complete genome sequence of Thermanaerovibrio acidaminovorans type strain (Su883).</title>
        <authorList>
            <person name="Chovatia M."/>
            <person name="Sikorski J."/>
            <person name="Schroder M."/>
            <person name="Lapidus A."/>
            <person name="Nolan M."/>
            <person name="Tice H."/>
            <person name="Glavina Del Rio T."/>
            <person name="Copeland A."/>
            <person name="Cheng J.F."/>
            <person name="Lucas S."/>
            <person name="Chen F."/>
            <person name="Bruce D."/>
            <person name="Goodwin L."/>
            <person name="Pitluck S."/>
            <person name="Ivanova N."/>
            <person name="Mavromatis K."/>
            <person name="Ovchinnikova G."/>
            <person name="Pati A."/>
            <person name="Chen A."/>
            <person name="Palaniappan K."/>
            <person name="Land M."/>
            <person name="Hauser L."/>
            <person name="Chang Y.J."/>
            <person name="Jeffries C.D."/>
            <person name="Chain P."/>
            <person name="Saunders E."/>
            <person name="Detter J.C."/>
            <person name="Brettin T."/>
            <person name="Rohde M."/>
            <person name="Goker M."/>
            <person name="Spring S."/>
            <person name="Bristow J."/>
            <person name="Markowitz V."/>
            <person name="Hugenholtz P."/>
            <person name="Kyrpides N.C."/>
            <person name="Klenk H.P."/>
            <person name="Eisen J.A."/>
        </authorList>
    </citation>
    <scope>NUCLEOTIDE SEQUENCE [LARGE SCALE GENOMIC DNA]</scope>
    <source>
        <strain evidence="2">ATCC 49978 / DSM 6589 / Su883</strain>
    </source>
</reference>
<dbReference type="KEGG" id="tai:Taci_0443"/>
<dbReference type="Gene3D" id="2.20.28.160">
    <property type="match status" value="1"/>
</dbReference>
<dbReference type="Proteomes" id="UP000002030">
    <property type="component" value="Chromosome"/>
</dbReference>
<dbReference type="STRING" id="525903.Taci_0443"/>
<keyword evidence="2" id="KW-1185">Reference proteome</keyword>
<evidence type="ECO:0008006" key="3">
    <source>
        <dbReference type="Google" id="ProtNLM"/>
    </source>
</evidence>
<dbReference type="eggNOG" id="ENOG5033BTG">
    <property type="taxonomic scope" value="Bacteria"/>
</dbReference>
<organism evidence="1 2">
    <name type="scientific">Thermanaerovibrio acidaminovorans (strain ATCC 49978 / DSM 6589 / Su883)</name>
    <name type="common">Selenomonas acidaminovorans</name>
    <dbReference type="NCBI Taxonomy" id="525903"/>
    <lineage>
        <taxon>Bacteria</taxon>
        <taxon>Thermotogati</taxon>
        <taxon>Synergistota</taxon>
        <taxon>Synergistia</taxon>
        <taxon>Synergistales</taxon>
        <taxon>Synergistaceae</taxon>
        <taxon>Thermanaerovibrio</taxon>
    </lineage>
</organism>
<dbReference type="AlphaFoldDB" id="D1B8S6"/>
<dbReference type="RefSeq" id="WP_012869195.1">
    <property type="nucleotide sequence ID" value="NC_013522.1"/>
</dbReference>
<protein>
    <recommendedName>
        <fullName evidence="3">Lysine biosynthesis protein LysW</fullName>
    </recommendedName>
</protein>
<dbReference type="HOGENOM" id="CLU_195720_0_0_0"/>
<gene>
    <name evidence="1" type="ordered locus">Taci_0443</name>
</gene>
<accession>D1B8S6</accession>
<name>D1B8S6_THEAS</name>